<feature type="region of interest" description="Disordered" evidence="1">
    <location>
        <begin position="120"/>
        <end position="147"/>
    </location>
</feature>
<evidence type="ECO:0000313" key="2">
    <source>
        <dbReference type="EMBL" id="GAA2060277.1"/>
    </source>
</evidence>
<accession>A0ABP5H193</accession>
<organism evidence="2 3">
    <name type="scientific">Catenulispora yoronensis</name>
    <dbReference type="NCBI Taxonomy" id="450799"/>
    <lineage>
        <taxon>Bacteria</taxon>
        <taxon>Bacillati</taxon>
        <taxon>Actinomycetota</taxon>
        <taxon>Actinomycetes</taxon>
        <taxon>Catenulisporales</taxon>
        <taxon>Catenulisporaceae</taxon>
        <taxon>Catenulispora</taxon>
    </lineage>
</organism>
<keyword evidence="3" id="KW-1185">Reference proteome</keyword>
<comment type="caution">
    <text evidence="2">The sequence shown here is derived from an EMBL/GenBank/DDBJ whole genome shotgun (WGS) entry which is preliminary data.</text>
</comment>
<evidence type="ECO:0008006" key="4">
    <source>
        <dbReference type="Google" id="ProtNLM"/>
    </source>
</evidence>
<sequence>MRLGVVVLLLRVLPLLKRSLRVLPLLERLLLVRLLRIPALRVLILPVLILRVLSLRELPLRVLPPVPLGLPHERPHHVRLTVVLPLVRAGLQARRRSARRPAAGLRLLLSQAGHLLGRGRPSLALPRRQPPPGLLVHGHAPQPSVRK</sequence>
<evidence type="ECO:0000313" key="3">
    <source>
        <dbReference type="Proteomes" id="UP001500751"/>
    </source>
</evidence>
<gene>
    <name evidence="2" type="ORF">GCM10009839_83680</name>
</gene>
<protein>
    <recommendedName>
        <fullName evidence="4">Secreted protein</fullName>
    </recommendedName>
</protein>
<dbReference type="EMBL" id="BAAAQN010000078">
    <property type="protein sequence ID" value="GAA2060277.1"/>
    <property type="molecule type" value="Genomic_DNA"/>
</dbReference>
<name>A0ABP5H193_9ACTN</name>
<proteinExistence type="predicted"/>
<reference evidence="3" key="1">
    <citation type="journal article" date="2019" name="Int. J. Syst. Evol. Microbiol.">
        <title>The Global Catalogue of Microorganisms (GCM) 10K type strain sequencing project: providing services to taxonomists for standard genome sequencing and annotation.</title>
        <authorList>
            <consortium name="The Broad Institute Genomics Platform"/>
            <consortium name="The Broad Institute Genome Sequencing Center for Infectious Disease"/>
            <person name="Wu L."/>
            <person name="Ma J."/>
        </authorList>
    </citation>
    <scope>NUCLEOTIDE SEQUENCE [LARGE SCALE GENOMIC DNA]</scope>
    <source>
        <strain evidence="3">JCM 16014</strain>
    </source>
</reference>
<dbReference type="Proteomes" id="UP001500751">
    <property type="component" value="Unassembled WGS sequence"/>
</dbReference>
<evidence type="ECO:0000256" key="1">
    <source>
        <dbReference type="SAM" id="MobiDB-lite"/>
    </source>
</evidence>